<dbReference type="PROSITE" id="PS00760">
    <property type="entry name" value="SPASE_I_2"/>
    <property type="match status" value="1"/>
</dbReference>
<dbReference type="InterPro" id="IPR036286">
    <property type="entry name" value="LexA/Signal_pep-like_sf"/>
</dbReference>
<keyword evidence="3" id="KW-0812">Transmembrane</keyword>
<dbReference type="PANTHER" id="PTHR46041">
    <property type="entry name" value="MITOCHONDRIAL INNER MEMBRANE PROTEASE SUBUNIT 2"/>
    <property type="match status" value="1"/>
</dbReference>
<evidence type="ECO:0000313" key="8">
    <source>
        <dbReference type="EMBL" id="WFD16161.1"/>
    </source>
</evidence>
<dbReference type="GO" id="GO:0004252">
    <property type="term" value="F:serine-type endopeptidase activity"/>
    <property type="evidence" value="ECO:0007669"/>
    <property type="project" value="InterPro"/>
</dbReference>
<proteinExistence type="predicted"/>
<dbReference type="CDD" id="cd06530">
    <property type="entry name" value="S26_SPase_I"/>
    <property type="match status" value="1"/>
</dbReference>
<sequence length="221" mass="24208">MFLRWARAGLGVHGAFVRMAHTGARDSHARQVASSAPTLSRSSLRIVAWLPVALFVTHHVVTLANVHGTSMSPTFNPVSDEQRARPGPPPPTDIVLLNKLVSTTRQYKKGDIVTLYSPQEPTKLITKRILALGGDTVHFWVPSGANLTPAPHSAPQDEVHSLAYTEIYHEALRKLATDIHEHESGAWMRITIPPNCAWVEGDASALQSRYDLGPLAPCHWA</sequence>
<dbReference type="GO" id="GO:0006627">
    <property type="term" value="P:protein processing involved in protein targeting to mitochondrion"/>
    <property type="evidence" value="ECO:0007669"/>
    <property type="project" value="InterPro"/>
</dbReference>
<dbReference type="InterPro" id="IPR019757">
    <property type="entry name" value="Pept_S26A_signal_pept_1_Lys-AS"/>
</dbReference>
<comment type="subcellular location">
    <subcellularLocation>
        <location evidence="1">Membrane</location>
        <topology evidence="1">Single-pass membrane protein</topology>
    </subcellularLocation>
</comment>
<evidence type="ECO:0000256" key="6">
    <source>
        <dbReference type="ARBA" id="ARBA00023136"/>
    </source>
</evidence>
<dbReference type="SUPFAM" id="SSF51306">
    <property type="entry name" value="LexA/Signal peptidase"/>
    <property type="match status" value="1"/>
</dbReference>
<keyword evidence="9" id="KW-1185">Reference proteome</keyword>
<evidence type="ECO:0000259" key="7">
    <source>
        <dbReference type="Pfam" id="PF10502"/>
    </source>
</evidence>
<evidence type="ECO:0000256" key="1">
    <source>
        <dbReference type="ARBA" id="ARBA00004167"/>
    </source>
</evidence>
<name>A0AAJ5Z6P6_9BASI</name>
<feature type="domain" description="Peptidase S26" evidence="7">
    <location>
        <begin position="44"/>
        <end position="210"/>
    </location>
</feature>
<keyword evidence="5" id="KW-1133">Transmembrane helix</keyword>
<dbReference type="Proteomes" id="UP001217582">
    <property type="component" value="Chromosome 4"/>
</dbReference>
<gene>
    <name evidence="8" type="ORF">MARU1_002197</name>
</gene>
<dbReference type="InterPro" id="IPR037730">
    <property type="entry name" value="IMP2"/>
</dbReference>
<evidence type="ECO:0000256" key="5">
    <source>
        <dbReference type="ARBA" id="ARBA00022989"/>
    </source>
</evidence>
<organism evidence="8 9">
    <name type="scientific">Malassezia arunalokei</name>
    <dbReference type="NCBI Taxonomy" id="1514897"/>
    <lineage>
        <taxon>Eukaryota</taxon>
        <taxon>Fungi</taxon>
        <taxon>Dikarya</taxon>
        <taxon>Basidiomycota</taxon>
        <taxon>Ustilaginomycotina</taxon>
        <taxon>Malasseziomycetes</taxon>
        <taxon>Malasseziales</taxon>
        <taxon>Malasseziaceae</taxon>
        <taxon>Malassezia</taxon>
    </lineage>
</organism>
<dbReference type="InterPro" id="IPR019533">
    <property type="entry name" value="Peptidase_S26"/>
</dbReference>
<evidence type="ECO:0000256" key="4">
    <source>
        <dbReference type="ARBA" id="ARBA00022801"/>
    </source>
</evidence>
<protein>
    <recommendedName>
        <fullName evidence="7">Peptidase S26 domain-containing protein</fullName>
    </recommendedName>
</protein>
<dbReference type="AlphaFoldDB" id="A0AAJ5Z6P6"/>
<dbReference type="GO" id="GO:0006465">
    <property type="term" value="P:signal peptide processing"/>
    <property type="evidence" value="ECO:0007669"/>
    <property type="project" value="InterPro"/>
</dbReference>
<evidence type="ECO:0000256" key="2">
    <source>
        <dbReference type="ARBA" id="ARBA00022670"/>
    </source>
</evidence>
<reference evidence="8 9" key="1">
    <citation type="submission" date="2023-03" db="EMBL/GenBank/DDBJ databases">
        <title>Mating type loci evolution in Malassezia.</title>
        <authorList>
            <person name="Coelho M.A."/>
        </authorList>
    </citation>
    <scope>NUCLEOTIDE SEQUENCE [LARGE SCALE GENOMIC DNA]</scope>
    <source>
        <strain evidence="8 9">CBS 13387</strain>
    </source>
</reference>
<keyword evidence="4" id="KW-0378">Hydrolase</keyword>
<accession>A0AAJ5Z6P6</accession>
<dbReference type="Pfam" id="PF10502">
    <property type="entry name" value="Peptidase_S26"/>
    <property type="match status" value="1"/>
</dbReference>
<evidence type="ECO:0000256" key="3">
    <source>
        <dbReference type="ARBA" id="ARBA00022692"/>
    </source>
</evidence>
<evidence type="ECO:0000313" key="9">
    <source>
        <dbReference type="Proteomes" id="UP001217582"/>
    </source>
</evidence>
<keyword evidence="2" id="KW-0645">Protease</keyword>
<dbReference type="GO" id="GO:0042720">
    <property type="term" value="C:mitochondrial inner membrane peptidase complex"/>
    <property type="evidence" value="ECO:0007669"/>
    <property type="project" value="InterPro"/>
</dbReference>
<dbReference type="Gene3D" id="2.10.109.10">
    <property type="entry name" value="Umud Fragment, subunit A"/>
    <property type="match status" value="1"/>
</dbReference>
<dbReference type="EMBL" id="CP119919">
    <property type="protein sequence ID" value="WFD16161.1"/>
    <property type="molecule type" value="Genomic_DNA"/>
</dbReference>
<dbReference type="PANTHER" id="PTHR46041:SF2">
    <property type="entry name" value="MITOCHONDRIAL INNER MEMBRANE PROTEASE SUBUNIT 2"/>
    <property type="match status" value="1"/>
</dbReference>
<keyword evidence="6" id="KW-0472">Membrane</keyword>